<organism evidence="1 2">
    <name type="scientific">Candidatus Avimonoglobus intestinipullorum</name>
    <dbReference type="NCBI Taxonomy" id="2840699"/>
    <lineage>
        <taxon>Bacteria</taxon>
        <taxon>Bacillati</taxon>
        <taxon>Bacillota</taxon>
        <taxon>Clostridia</taxon>
        <taxon>Eubacteriales</taxon>
        <taxon>Candidatus Avimonoglobus</taxon>
    </lineage>
</organism>
<proteinExistence type="predicted"/>
<reference evidence="1" key="1">
    <citation type="submission" date="2020-10" db="EMBL/GenBank/DDBJ databases">
        <authorList>
            <person name="Gilroy R."/>
        </authorList>
    </citation>
    <scope>NUCLEOTIDE SEQUENCE</scope>
    <source>
        <strain evidence="1">ChiSjej4B22-9803</strain>
    </source>
</reference>
<gene>
    <name evidence="1" type="ORF">IAB04_02910</name>
</gene>
<name>A0A9D1S5S0_9FIRM</name>
<dbReference type="EMBL" id="DVND01000073">
    <property type="protein sequence ID" value="HIU48289.1"/>
    <property type="molecule type" value="Genomic_DNA"/>
</dbReference>
<dbReference type="Proteomes" id="UP000824111">
    <property type="component" value="Unassembled WGS sequence"/>
</dbReference>
<sequence length="124" mass="13672">MIDWAAIKTEYINTGVCYRELAEKNGISRAAVAKHAAAEKWRELRSAPQEKTQSLAQLAEKLIETTGRAIDQLEGNVDTQKLKQLVSSVKELKEIMKALPDSNDNGQADHEALIQAIREAGNAD</sequence>
<evidence type="ECO:0000313" key="1">
    <source>
        <dbReference type="EMBL" id="HIU48289.1"/>
    </source>
</evidence>
<reference evidence="1" key="2">
    <citation type="journal article" date="2021" name="PeerJ">
        <title>Extensive microbial diversity within the chicken gut microbiome revealed by metagenomics and culture.</title>
        <authorList>
            <person name="Gilroy R."/>
            <person name="Ravi A."/>
            <person name="Getino M."/>
            <person name="Pursley I."/>
            <person name="Horton D.L."/>
            <person name="Alikhan N.F."/>
            <person name="Baker D."/>
            <person name="Gharbi K."/>
            <person name="Hall N."/>
            <person name="Watson M."/>
            <person name="Adriaenssens E.M."/>
            <person name="Foster-Nyarko E."/>
            <person name="Jarju S."/>
            <person name="Secka A."/>
            <person name="Antonio M."/>
            <person name="Oren A."/>
            <person name="Chaudhuri R.R."/>
            <person name="La Ragione R."/>
            <person name="Hildebrand F."/>
            <person name="Pallen M.J."/>
        </authorList>
    </citation>
    <scope>NUCLEOTIDE SEQUENCE</scope>
    <source>
        <strain evidence="1">ChiSjej4B22-9803</strain>
    </source>
</reference>
<comment type="caution">
    <text evidence="1">The sequence shown here is derived from an EMBL/GenBank/DDBJ whole genome shotgun (WGS) entry which is preliminary data.</text>
</comment>
<dbReference type="AlphaFoldDB" id="A0A9D1S5S0"/>
<accession>A0A9D1S5S0</accession>
<evidence type="ECO:0000313" key="2">
    <source>
        <dbReference type="Proteomes" id="UP000824111"/>
    </source>
</evidence>
<protein>
    <recommendedName>
        <fullName evidence="3">Terminase small subunit</fullName>
    </recommendedName>
</protein>
<evidence type="ECO:0008006" key="3">
    <source>
        <dbReference type="Google" id="ProtNLM"/>
    </source>
</evidence>